<evidence type="ECO:0000256" key="8">
    <source>
        <dbReference type="ARBA" id="ARBA00023157"/>
    </source>
</evidence>
<evidence type="ECO:0000256" key="12">
    <source>
        <dbReference type="SAM" id="SignalP"/>
    </source>
</evidence>
<dbReference type="GO" id="GO:0072330">
    <property type="term" value="P:monocarboxylic acid biosynthetic process"/>
    <property type="evidence" value="ECO:0007669"/>
    <property type="project" value="UniProtKB-ARBA"/>
</dbReference>
<dbReference type="GO" id="GO:0005576">
    <property type="term" value="C:extracellular region"/>
    <property type="evidence" value="ECO:0007669"/>
    <property type="project" value="UniProtKB-SubCell"/>
</dbReference>
<feature type="active site" description="Nucleophile" evidence="10">
    <location>
        <position position="125"/>
    </location>
</feature>
<dbReference type="PANTHER" id="PTHR48250:SF3">
    <property type="entry name" value="CUTINASE 1-RELATED"/>
    <property type="match status" value="1"/>
</dbReference>
<evidence type="ECO:0000256" key="11">
    <source>
        <dbReference type="PIRSR" id="PIRSR611150-2"/>
    </source>
</evidence>
<dbReference type="SMART" id="SM01110">
    <property type="entry name" value="Cutinase"/>
    <property type="match status" value="1"/>
</dbReference>
<dbReference type="OrthoDB" id="3225429at2759"/>
<dbReference type="SUPFAM" id="SSF53474">
    <property type="entry name" value="alpha/beta-Hydrolases"/>
    <property type="match status" value="1"/>
</dbReference>
<dbReference type="GO" id="GO:0016052">
    <property type="term" value="P:carbohydrate catabolic process"/>
    <property type="evidence" value="ECO:0007669"/>
    <property type="project" value="TreeGrafter"/>
</dbReference>
<dbReference type="AlphaFoldDB" id="A0A9W9VQ93"/>
<evidence type="ECO:0000256" key="6">
    <source>
        <dbReference type="ARBA" id="ARBA00022729"/>
    </source>
</evidence>
<dbReference type="Proteomes" id="UP001147747">
    <property type="component" value="Unassembled WGS sequence"/>
</dbReference>
<gene>
    <name evidence="13" type="ORF">N7509_009811</name>
</gene>
<comment type="catalytic activity">
    <reaction evidence="9">
        <text>cutin + H2O = cutin monomers.</text>
        <dbReference type="EC" id="3.1.1.74"/>
    </reaction>
</comment>
<comment type="similarity">
    <text evidence="2">Belongs to the cutinase family.</text>
</comment>
<keyword evidence="5" id="KW-0964">Secreted</keyword>
<organism evidence="13 14">
    <name type="scientific">Penicillium cosmopolitanum</name>
    <dbReference type="NCBI Taxonomy" id="1131564"/>
    <lineage>
        <taxon>Eukaryota</taxon>
        <taxon>Fungi</taxon>
        <taxon>Dikarya</taxon>
        <taxon>Ascomycota</taxon>
        <taxon>Pezizomycotina</taxon>
        <taxon>Eurotiomycetes</taxon>
        <taxon>Eurotiomycetidae</taxon>
        <taxon>Eurotiales</taxon>
        <taxon>Aspergillaceae</taxon>
        <taxon>Penicillium</taxon>
    </lineage>
</organism>
<feature type="disulfide bond" evidence="11">
    <location>
        <begin position="37"/>
        <end position="114"/>
    </location>
</feature>
<comment type="caution">
    <text evidence="13">The sequence shown here is derived from an EMBL/GenBank/DDBJ whole genome shotgun (WGS) entry which is preliminary data.</text>
</comment>
<dbReference type="InterPro" id="IPR029058">
    <property type="entry name" value="AB_hydrolase_fold"/>
</dbReference>
<keyword evidence="14" id="KW-1185">Reference proteome</keyword>
<keyword evidence="4" id="KW-0719">Serine esterase</keyword>
<keyword evidence="7" id="KW-0378">Hydrolase</keyword>
<proteinExistence type="inferred from homology"/>
<keyword evidence="8 11" id="KW-1015">Disulfide bond</keyword>
<evidence type="ECO:0000256" key="1">
    <source>
        <dbReference type="ARBA" id="ARBA00004613"/>
    </source>
</evidence>
<dbReference type="InterPro" id="IPR000675">
    <property type="entry name" value="Cutinase/axe"/>
</dbReference>
<reference evidence="13" key="1">
    <citation type="submission" date="2022-12" db="EMBL/GenBank/DDBJ databases">
        <authorList>
            <person name="Petersen C."/>
        </authorList>
    </citation>
    <scope>NUCLEOTIDE SEQUENCE</scope>
    <source>
        <strain evidence="13">IBT 29677</strain>
    </source>
</reference>
<dbReference type="GO" id="GO:0050525">
    <property type="term" value="F:cutinase activity"/>
    <property type="evidence" value="ECO:0007669"/>
    <property type="project" value="UniProtKB-EC"/>
</dbReference>
<dbReference type="EC" id="3.1.1.74" evidence="3"/>
<dbReference type="PRINTS" id="PR00129">
    <property type="entry name" value="CUTINASE"/>
</dbReference>
<evidence type="ECO:0000256" key="5">
    <source>
        <dbReference type="ARBA" id="ARBA00022525"/>
    </source>
</evidence>
<evidence type="ECO:0000256" key="2">
    <source>
        <dbReference type="ARBA" id="ARBA00007534"/>
    </source>
</evidence>
<comment type="subcellular location">
    <subcellularLocation>
        <location evidence="1">Secreted</location>
    </subcellularLocation>
</comment>
<feature type="disulfide bond" evidence="11">
    <location>
        <begin position="176"/>
        <end position="183"/>
    </location>
</feature>
<dbReference type="InterPro" id="IPR043579">
    <property type="entry name" value="CUTINASE_2"/>
</dbReference>
<feature type="active site" evidence="10">
    <location>
        <position position="180"/>
    </location>
</feature>
<sequence>MFLRALLLVLTGIVVATHSHTERRGFITGNDLRDDPCRNVTFIFARGTFQPGYLGLVGSQLCDVLKVEHPGQVSCQGVGPAYDAGLDNLKEPEDTTDVGINEAVSLFELATQKCPKSKIFAGGYSQGANLMHGAILKLSKEVKDKIRGVVLFGFTRQKQFHGQIAGFPQDKLKLYCYEADNICHGGGLIGLEHLSYAQEAQNASDWLWSRD</sequence>
<dbReference type="Gene3D" id="3.40.50.1820">
    <property type="entry name" value="alpha/beta hydrolase"/>
    <property type="match status" value="1"/>
</dbReference>
<evidence type="ECO:0000256" key="7">
    <source>
        <dbReference type="ARBA" id="ARBA00022801"/>
    </source>
</evidence>
<keyword evidence="6 12" id="KW-0732">Signal</keyword>
<feature type="signal peptide" evidence="12">
    <location>
        <begin position="1"/>
        <end position="16"/>
    </location>
</feature>
<dbReference type="GeneID" id="81373428"/>
<dbReference type="PANTHER" id="PTHR48250">
    <property type="entry name" value="CUTINASE 2-RELATED"/>
    <property type="match status" value="1"/>
</dbReference>
<evidence type="ECO:0000313" key="13">
    <source>
        <dbReference type="EMBL" id="KAJ5387270.1"/>
    </source>
</evidence>
<dbReference type="EMBL" id="JAPZBU010000009">
    <property type="protein sequence ID" value="KAJ5387270.1"/>
    <property type="molecule type" value="Genomic_DNA"/>
</dbReference>
<protein>
    <recommendedName>
        <fullName evidence="3">cutinase</fullName>
        <ecNumber evidence="3">3.1.1.74</ecNumber>
    </recommendedName>
</protein>
<dbReference type="GO" id="GO:0017000">
    <property type="term" value="P:antibiotic biosynthetic process"/>
    <property type="evidence" value="ECO:0007669"/>
    <property type="project" value="UniProtKB-ARBA"/>
</dbReference>
<feature type="active site" description="Proton donor/acceptor" evidence="10">
    <location>
        <position position="193"/>
    </location>
</feature>
<accession>A0A9W9VQ93</accession>
<dbReference type="InterPro" id="IPR011150">
    <property type="entry name" value="Cutinase_monf"/>
</dbReference>
<evidence type="ECO:0000256" key="3">
    <source>
        <dbReference type="ARBA" id="ARBA00013095"/>
    </source>
</evidence>
<evidence type="ECO:0000256" key="4">
    <source>
        <dbReference type="ARBA" id="ARBA00022487"/>
    </source>
</evidence>
<evidence type="ECO:0000256" key="10">
    <source>
        <dbReference type="PIRSR" id="PIRSR611150-1"/>
    </source>
</evidence>
<evidence type="ECO:0000256" key="9">
    <source>
        <dbReference type="ARBA" id="ARBA00034045"/>
    </source>
</evidence>
<evidence type="ECO:0000313" key="14">
    <source>
        <dbReference type="Proteomes" id="UP001147747"/>
    </source>
</evidence>
<dbReference type="PROSITE" id="PS00931">
    <property type="entry name" value="CUTINASE_2"/>
    <property type="match status" value="1"/>
</dbReference>
<feature type="chain" id="PRO_5040976124" description="cutinase" evidence="12">
    <location>
        <begin position="17"/>
        <end position="211"/>
    </location>
</feature>
<dbReference type="RefSeq" id="XP_056485068.1">
    <property type="nucleotide sequence ID" value="XM_056634448.1"/>
</dbReference>
<reference evidence="13" key="2">
    <citation type="journal article" date="2023" name="IMA Fungus">
        <title>Comparative genomic study of the Penicillium genus elucidates a diverse pangenome and 15 lateral gene transfer events.</title>
        <authorList>
            <person name="Petersen C."/>
            <person name="Sorensen T."/>
            <person name="Nielsen M.R."/>
            <person name="Sondergaard T.E."/>
            <person name="Sorensen J.L."/>
            <person name="Fitzpatrick D.A."/>
            <person name="Frisvad J.C."/>
            <person name="Nielsen K.L."/>
        </authorList>
    </citation>
    <scope>NUCLEOTIDE SEQUENCE</scope>
    <source>
        <strain evidence="13">IBT 29677</strain>
    </source>
</reference>
<name>A0A9W9VQ93_9EURO</name>
<dbReference type="Pfam" id="PF01083">
    <property type="entry name" value="Cutinase"/>
    <property type="match status" value="1"/>
</dbReference>